<name>A0A918BWU6_9ACTN</name>
<sequence>MPFARLATATTPTCHIGLGLAAVGRPGYINLGRDDDLGDDRGVEALRTRTHELLDAAYAQGVRYFDAARSYGRSEEFLAGWLDVHPEAGDVVIGSKWGYTYTAGWTTDAERHEVKDHSLAAYERQRAESDALLGERLDLYQIHSVTPESPALTDKELHARLAEAAAQGVTVGFSTSGPAQADAIRAALAVTVDGEPLFRTVQSTYNALETSAGPALAEAHEAGLTVIVKEGMANGRLAAPNAPEVLRAVAEETGLGCDAVALAVVLRRPWAGVVLSGAATTGQLASNLHAAAVDLTDEHMDRLAVLVEQPGAYWERRGQLPWH</sequence>
<evidence type="ECO:0000313" key="2">
    <source>
        <dbReference type="EMBL" id="GGQ96815.1"/>
    </source>
</evidence>
<proteinExistence type="predicted"/>
<protein>
    <submittedName>
        <fullName evidence="2">Oxidoreductase</fullName>
    </submittedName>
</protein>
<reference evidence="2" key="2">
    <citation type="submission" date="2020-09" db="EMBL/GenBank/DDBJ databases">
        <authorList>
            <person name="Sun Q."/>
            <person name="Ohkuma M."/>
        </authorList>
    </citation>
    <scope>NUCLEOTIDE SEQUENCE</scope>
    <source>
        <strain evidence="2">JCM 4403</strain>
    </source>
</reference>
<reference evidence="2" key="1">
    <citation type="journal article" date="2014" name="Int. J. Syst. Evol. Microbiol.">
        <title>Complete genome sequence of Corynebacterium casei LMG S-19264T (=DSM 44701T), isolated from a smear-ripened cheese.</title>
        <authorList>
            <consortium name="US DOE Joint Genome Institute (JGI-PGF)"/>
            <person name="Walter F."/>
            <person name="Albersmeier A."/>
            <person name="Kalinowski J."/>
            <person name="Ruckert C."/>
        </authorList>
    </citation>
    <scope>NUCLEOTIDE SEQUENCE</scope>
    <source>
        <strain evidence="2">JCM 4403</strain>
    </source>
</reference>
<dbReference type="RefSeq" id="WP_189560305.1">
    <property type="nucleotide sequence ID" value="NZ_BMTU01000011.1"/>
</dbReference>
<evidence type="ECO:0000313" key="3">
    <source>
        <dbReference type="Proteomes" id="UP000656732"/>
    </source>
</evidence>
<dbReference type="SUPFAM" id="SSF51430">
    <property type="entry name" value="NAD(P)-linked oxidoreductase"/>
    <property type="match status" value="1"/>
</dbReference>
<dbReference type="AlphaFoldDB" id="A0A918BWU6"/>
<comment type="caution">
    <text evidence="2">The sequence shown here is derived from an EMBL/GenBank/DDBJ whole genome shotgun (WGS) entry which is preliminary data.</text>
</comment>
<evidence type="ECO:0000259" key="1">
    <source>
        <dbReference type="Pfam" id="PF00248"/>
    </source>
</evidence>
<dbReference type="PANTHER" id="PTHR43312">
    <property type="entry name" value="D-THREO-ALDOSE 1-DEHYDROGENASE"/>
    <property type="match status" value="1"/>
</dbReference>
<feature type="domain" description="NADP-dependent oxidoreductase" evidence="1">
    <location>
        <begin position="50"/>
        <end position="304"/>
    </location>
</feature>
<dbReference type="Pfam" id="PF00248">
    <property type="entry name" value="Aldo_ket_red"/>
    <property type="match status" value="1"/>
</dbReference>
<dbReference type="Gene3D" id="3.20.20.100">
    <property type="entry name" value="NADP-dependent oxidoreductase domain"/>
    <property type="match status" value="1"/>
</dbReference>
<dbReference type="EMBL" id="BMTU01000011">
    <property type="protein sequence ID" value="GGQ96815.1"/>
    <property type="molecule type" value="Genomic_DNA"/>
</dbReference>
<dbReference type="InterPro" id="IPR023210">
    <property type="entry name" value="NADP_OxRdtase_dom"/>
</dbReference>
<gene>
    <name evidence="2" type="ORF">GCM10010280_50570</name>
</gene>
<organism evidence="2 3">
    <name type="scientific">Streptomyces pilosus</name>
    <dbReference type="NCBI Taxonomy" id="28893"/>
    <lineage>
        <taxon>Bacteria</taxon>
        <taxon>Bacillati</taxon>
        <taxon>Actinomycetota</taxon>
        <taxon>Actinomycetes</taxon>
        <taxon>Kitasatosporales</taxon>
        <taxon>Streptomycetaceae</taxon>
        <taxon>Streptomyces</taxon>
    </lineage>
</organism>
<dbReference type="InterPro" id="IPR036812">
    <property type="entry name" value="NAD(P)_OxRdtase_dom_sf"/>
</dbReference>
<dbReference type="Proteomes" id="UP000656732">
    <property type="component" value="Unassembled WGS sequence"/>
</dbReference>
<dbReference type="PANTHER" id="PTHR43312:SF1">
    <property type="entry name" value="NADP-DEPENDENT OXIDOREDUCTASE DOMAIN-CONTAINING PROTEIN"/>
    <property type="match status" value="1"/>
</dbReference>
<keyword evidence="3" id="KW-1185">Reference proteome</keyword>
<dbReference type="InterPro" id="IPR053135">
    <property type="entry name" value="AKR2_Oxidoreductase"/>
</dbReference>
<accession>A0A918BWU6</accession>